<proteinExistence type="predicted"/>
<dbReference type="EMBL" id="CP031166">
    <property type="protein sequence ID" value="AXV09797.1"/>
    <property type="molecule type" value="Genomic_DNA"/>
</dbReference>
<dbReference type="CDD" id="cd01948">
    <property type="entry name" value="EAL"/>
    <property type="match status" value="1"/>
</dbReference>
<accession>A0A346Y5Q0</accession>
<feature type="transmembrane region" description="Helical" evidence="1">
    <location>
        <begin position="225"/>
        <end position="255"/>
    </location>
</feature>
<keyword evidence="1" id="KW-0812">Transmembrane</keyword>
<dbReference type="InterPro" id="IPR001633">
    <property type="entry name" value="EAL_dom"/>
</dbReference>
<evidence type="ECO:0000313" key="5">
    <source>
        <dbReference type="Proteomes" id="UP000264006"/>
    </source>
</evidence>
<dbReference type="SUPFAM" id="SSF55073">
    <property type="entry name" value="Nucleotide cyclase"/>
    <property type="match status" value="1"/>
</dbReference>
<dbReference type="PANTHER" id="PTHR33121:SF70">
    <property type="entry name" value="SIGNALING PROTEIN YKOW"/>
    <property type="match status" value="1"/>
</dbReference>
<feature type="domain" description="GGDEF" evidence="3">
    <location>
        <begin position="299"/>
        <end position="434"/>
    </location>
</feature>
<dbReference type="GO" id="GO:0071111">
    <property type="term" value="F:cyclic-guanylate-specific phosphodiesterase activity"/>
    <property type="evidence" value="ECO:0007669"/>
    <property type="project" value="InterPro"/>
</dbReference>
<name>A0A346Y5Q0_9ACTN</name>
<feature type="domain" description="EAL" evidence="2">
    <location>
        <begin position="439"/>
        <end position="693"/>
    </location>
</feature>
<dbReference type="SMART" id="SM00052">
    <property type="entry name" value="EAL"/>
    <property type="match status" value="1"/>
</dbReference>
<dbReference type="KEGG" id="euz:DVS28_b0027"/>
<dbReference type="AlphaFoldDB" id="A0A346Y5Q0"/>
<dbReference type="InterPro" id="IPR050706">
    <property type="entry name" value="Cyclic-di-GMP_PDE-like"/>
</dbReference>
<reference evidence="4 5" key="1">
    <citation type="submission" date="2018-09" db="EMBL/GenBank/DDBJ databases">
        <title>Complete genome sequence of Euzebya sp. DY32-46 isolated from seawater of Pacific Ocean.</title>
        <authorList>
            <person name="Xu L."/>
            <person name="Wu Y.-H."/>
            <person name="Xu X.-W."/>
        </authorList>
    </citation>
    <scope>NUCLEOTIDE SEQUENCE [LARGE SCALE GENOMIC DNA]</scope>
    <source>
        <strain evidence="4 5">DY32-46</strain>
        <plasmid evidence="5">pedy32-46i</plasmid>
    </source>
</reference>
<keyword evidence="5" id="KW-1185">Reference proteome</keyword>
<evidence type="ECO:0000313" key="4">
    <source>
        <dbReference type="EMBL" id="AXV09797.1"/>
    </source>
</evidence>
<evidence type="ECO:0000259" key="2">
    <source>
        <dbReference type="PROSITE" id="PS50883"/>
    </source>
</evidence>
<dbReference type="CDD" id="cd01949">
    <property type="entry name" value="GGDEF"/>
    <property type="match status" value="1"/>
</dbReference>
<dbReference type="PANTHER" id="PTHR33121">
    <property type="entry name" value="CYCLIC DI-GMP PHOSPHODIESTERASE PDEF"/>
    <property type="match status" value="1"/>
</dbReference>
<organism evidence="4 5">
    <name type="scientific">Euzebya pacifica</name>
    <dbReference type="NCBI Taxonomy" id="1608957"/>
    <lineage>
        <taxon>Bacteria</taxon>
        <taxon>Bacillati</taxon>
        <taxon>Actinomycetota</taxon>
        <taxon>Nitriliruptoria</taxon>
        <taxon>Euzebyales</taxon>
    </lineage>
</organism>
<evidence type="ECO:0000256" key="1">
    <source>
        <dbReference type="SAM" id="Phobius"/>
    </source>
</evidence>
<feature type="transmembrane region" description="Helical" evidence="1">
    <location>
        <begin position="183"/>
        <end position="204"/>
    </location>
</feature>
<sequence>MSTSAARPDTDGRSDAAVITPAADADTTASDAAADGPDHVMRYVWAVVAMAVIAAVGVLVHSSTHGLWGSDDSILALVLVGAMLWVEIQPLDLLKSRDSSVHTLSAAYIVALLLVVPGYTAALLVAAASLAADLLKTDPIKSVFNAAMLLLSSIAALAVFRAVDAQMLGAGADADPVLVVGLIGASWVFNIVNVVLMSGLLAILQEMSFVAVFRRDVFETWTTDWMLVLLGPVMVVIGRTQPLLLPMAMLLTWVVHHSAKVALARELDAIQDPLTGLLNRRAFDEQAEAIIERAGRTSGRVALYLIDLNDFKTINDTLGHQIGDEVLVQIAKRLTDATPEGGLVARLGGDEFAVLLPSVAGLDAAGDQAGVLADAMAGDLPVTDPAVETVTTSGSVGVAVTGPNWRTLGEAFRAADAAMYTAKRSADRWTMADPDLADPTHHLESLREAINSPEMSLVYQPMIDTRTGLVMGFEALARWDSPLHGPIAPSEFVRDIEAAGSLVGPFTRRVLHDALSAQPQLEAENSGPIIVHVNVSRRSLTDPAFASMVLQALTQHNVPADRLAIEITETAAIKETEASVRVLGELRHLGVRIALDDFGTGNSSLAVLQHLPLTSLKVDRQFVSRISDANGEALLATVVAFGRLHQLTVVAEGVEDRAIISTLERLGFDQAQGHGICRPQDLKASVAWLSGRASIDPTGAVTVHEIDVDQHNN</sequence>
<dbReference type="Gene3D" id="3.30.70.270">
    <property type="match status" value="1"/>
</dbReference>
<feature type="transmembrane region" description="Helical" evidence="1">
    <location>
        <begin position="43"/>
        <end position="60"/>
    </location>
</feature>
<evidence type="ECO:0000259" key="3">
    <source>
        <dbReference type="PROSITE" id="PS50887"/>
    </source>
</evidence>
<keyword evidence="1" id="KW-0472">Membrane</keyword>
<dbReference type="InterPro" id="IPR035919">
    <property type="entry name" value="EAL_sf"/>
</dbReference>
<feature type="transmembrane region" description="Helical" evidence="1">
    <location>
        <begin position="143"/>
        <end position="163"/>
    </location>
</feature>
<dbReference type="PROSITE" id="PS50883">
    <property type="entry name" value="EAL"/>
    <property type="match status" value="1"/>
</dbReference>
<dbReference type="Gene3D" id="3.20.20.450">
    <property type="entry name" value="EAL domain"/>
    <property type="match status" value="1"/>
</dbReference>
<feature type="transmembrane region" description="Helical" evidence="1">
    <location>
        <begin position="67"/>
        <end position="86"/>
    </location>
</feature>
<dbReference type="InterPro" id="IPR029787">
    <property type="entry name" value="Nucleotide_cyclase"/>
</dbReference>
<dbReference type="OrthoDB" id="23692at2"/>
<dbReference type="SMART" id="SM00267">
    <property type="entry name" value="GGDEF"/>
    <property type="match status" value="1"/>
</dbReference>
<dbReference type="InterPro" id="IPR043128">
    <property type="entry name" value="Rev_trsase/Diguanyl_cyclase"/>
</dbReference>
<geneLocation type="plasmid" evidence="5">
    <name>pedy32-46i</name>
</geneLocation>
<dbReference type="Pfam" id="PF00990">
    <property type="entry name" value="GGDEF"/>
    <property type="match status" value="1"/>
</dbReference>
<gene>
    <name evidence="4" type="ORF">DVS28_b0027</name>
</gene>
<dbReference type="Proteomes" id="UP000264006">
    <property type="component" value="Plasmid pEDY32-46I"/>
</dbReference>
<keyword evidence="4" id="KW-0614">Plasmid</keyword>
<keyword evidence="1" id="KW-1133">Transmembrane helix</keyword>
<dbReference type="Pfam" id="PF00563">
    <property type="entry name" value="EAL"/>
    <property type="match status" value="1"/>
</dbReference>
<feature type="transmembrane region" description="Helical" evidence="1">
    <location>
        <begin position="106"/>
        <end position="131"/>
    </location>
</feature>
<dbReference type="NCBIfam" id="TIGR00254">
    <property type="entry name" value="GGDEF"/>
    <property type="match status" value="1"/>
</dbReference>
<dbReference type="SUPFAM" id="SSF141868">
    <property type="entry name" value="EAL domain-like"/>
    <property type="match status" value="1"/>
</dbReference>
<dbReference type="RefSeq" id="WP_114594419.1">
    <property type="nucleotide sequence ID" value="NZ_CP031166.1"/>
</dbReference>
<dbReference type="InterPro" id="IPR000160">
    <property type="entry name" value="GGDEF_dom"/>
</dbReference>
<dbReference type="PROSITE" id="PS50887">
    <property type="entry name" value="GGDEF"/>
    <property type="match status" value="1"/>
</dbReference>
<protein>
    <submittedName>
        <fullName evidence="4">Diguanylate cyclase/phosphodiesterase (GGDEF &amp; EAL domains) with PAS/PAC sensor(S)</fullName>
    </submittedName>
</protein>